<dbReference type="RefSeq" id="WP_087999242.1">
    <property type="nucleotide sequence ID" value="NZ_BMHB01000001.1"/>
</dbReference>
<feature type="transmembrane region" description="Helical" evidence="7">
    <location>
        <begin position="161"/>
        <end position="182"/>
    </location>
</feature>
<sequence>MGQSNLPQNEGSLKRGLKARHLTMISIGGSIGTGLFLASGASISEAGPGGALLAYCLIGIMVYFLMTSLGEMATYLPVSGSFSTYASRYVDPAFGFAMGWNYWYNWAITLAFELVASAMLMKYWFPNTPAVLWSAIFLVIILGLNLLSVKGYGESEFWFALIKVVTVIVFLVVGIAMIFGILGGDSVGFKNFTAGGAPFHNGFLGVLSIFIVAGFSFQGTELIGVAAGETENPEKNVPKAIRQIFWRILLFYVLAIFVIGLLIPYTDPELLRGDVSVSPFTLVFEKLGVAFAASVMNAVILTSVLSAGNSGTYASTRMLYTLAIEGKAPKFLTKINKNGVPTNALYVTLAVGSLACLTSFFGEGQVYTWLLNLSGLSGFIAWLGIAISHYRFRKAYVVQGKNLNDLPYRAKWFPLGPILAFLACLFIVLAQNYQAFTGNVIDWQGVLVSYIGIPVFLIVWLGYKFKNKTKVVAYNEMDLSRK</sequence>
<keyword evidence="2" id="KW-0813">Transport</keyword>
<keyword evidence="6 7" id="KW-0472">Membrane</keyword>
<keyword evidence="3 7" id="KW-0812">Transmembrane</keyword>
<dbReference type="InterPro" id="IPR050524">
    <property type="entry name" value="APC_YAT"/>
</dbReference>
<comment type="subcellular location">
    <subcellularLocation>
        <location evidence="1">Membrane</location>
        <topology evidence="1">Multi-pass membrane protein</topology>
    </subcellularLocation>
</comment>
<feature type="domain" description="Amino acid permease/ SLC12A" evidence="8">
    <location>
        <begin position="21"/>
        <end position="471"/>
    </location>
</feature>
<dbReference type="PROSITE" id="PS00218">
    <property type="entry name" value="AMINO_ACID_PERMEASE_1"/>
    <property type="match status" value="1"/>
</dbReference>
<feature type="transmembrane region" description="Helical" evidence="7">
    <location>
        <begin position="286"/>
        <end position="308"/>
    </location>
</feature>
<dbReference type="OrthoDB" id="9780162at2"/>
<evidence type="ECO:0000313" key="9">
    <source>
        <dbReference type="EMBL" id="GGI11908.1"/>
    </source>
</evidence>
<accession>A0A8J3AJY0</accession>
<dbReference type="InterPro" id="IPR004841">
    <property type="entry name" value="AA-permease/SLC12A_dom"/>
</dbReference>
<dbReference type="Proteomes" id="UP000626244">
    <property type="component" value="Unassembled WGS sequence"/>
</dbReference>
<evidence type="ECO:0000256" key="4">
    <source>
        <dbReference type="ARBA" id="ARBA00022970"/>
    </source>
</evidence>
<dbReference type="PANTHER" id="PTHR43341:SF1">
    <property type="entry name" value="GENERAL AMINO-ACID PERMEASE GAP1"/>
    <property type="match status" value="1"/>
</dbReference>
<dbReference type="EMBL" id="BMHB01000001">
    <property type="protein sequence ID" value="GGI11908.1"/>
    <property type="molecule type" value="Genomic_DNA"/>
</dbReference>
<evidence type="ECO:0000256" key="1">
    <source>
        <dbReference type="ARBA" id="ARBA00004141"/>
    </source>
</evidence>
<dbReference type="GO" id="GO:0016020">
    <property type="term" value="C:membrane"/>
    <property type="evidence" value="ECO:0007669"/>
    <property type="project" value="UniProtKB-SubCell"/>
</dbReference>
<protein>
    <submittedName>
        <fullName evidence="9">Lysine-specific permease</fullName>
    </submittedName>
</protein>
<keyword evidence="4" id="KW-0029">Amino-acid transport</keyword>
<dbReference type="GO" id="GO:0015171">
    <property type="term" value="F:amino acid transmembrane transporter activity"/>
    <property type="evidence" value="ECO:0007669"/>
    <property type="project" value="TreeGrafter"/>
</dbReference>
<dbReference type="AlphaFoldDB" id="A0A8J3AJY0"/>
<gene>
    <name evidence="9" type="ORF">GCM10007380_10200</name>
</gene>
<feature type="transmembrane region" description="Helical" evidence="7">
    <location>
        <begin position="412"/>
        <end position="431"/>
    </location>
</feature>
<dbReference type="InterPro" id="IPR004840">
    <property type="entry name" value="Amino_acid_permease_CS"/>
</dbReference>
<evidence type="ECO:0000256" key="6">
    <source>
        <dbReference type="ARBA" id="ARBA00023136"/>
    </source>
</evidence>
<feature type="transmembrane region" description="Helical" evidence="7">
    <location>
        <begin position="202"/>
        <end position="223"/>
    </location>
</feature>
<dbReference type="FunFam" id="1.20.1740.10:FF:000001">
    <property type="entry name" value="Amino acid permease"/>
    <property type="match status" value="1"/>
</dbReference>
<keyword evidence="10" id="KW-1185">Reference proteome</keyword>
<dbReference type="Gene3D" id="1.20.1740.10">
    <property type="entry name" value="Amino acid/polyamine transporter I"/>
    <property type="match status" value="1"/>
</dbReference>
<organism evidence="9 10">
    <name type="scientific">Gottfriedia solisilvae</name>
    <dbReference type="NCBI Taxonomy" id="1516104"/>
    <lineage>
        <taxon>Bacteria</taxon>
        <taxon>Bacillati</taxon>
        <taxon>Bacillota</taxon>
        <taxon>Bacilli</taxon>
        <taxon>Bacillales</taxon>
        <taxon>Bacillaceae</taxon>
        <taxon>Gottfriedia</taxon>
    </lineage>
</organism>
<reference evidence="10" key="1">
    <citation type="journal article" date="2019" name="Int. J. Syst. Evol. Microbiol.">
        <title>The Global Catalogue of Microorganisms (GCM) 10K type strain sequencing project: providing services to taxonomists for standard genome sequencing and annotation.</title>
        <authorList>
            <consortium name="The Broad Institute Genomics Platform"/>
            <consortium name="The Broad Institute Genome Sequencing Center for Infectious Disease"/>
            <person name="Wu L."/>
            <person name="Ma J."/>
        </authorList>
    </citation>
    <scope>NUCLEOTIDE SEQUENCE [LARGE SCALE GENOMIC DNA]</scope>
    <source>
        <strain evidence="10">CGMCC 1.14993</strain>
    </source>
</reference>
<dbReference type="PANTHER" id="PTHR43341">
    <property type="entry name" value="AMINO ACID PERMEASE"/>
    <property type="match status" value="1"/>
</dbReference>
<name>A0A8J3AJY0_9BACI</name>
<dbReference type="NCBIfam" id="NF008094">
    <property type="entry name" value="PRK10836.1"/>
    <property type="match status" value="1"/>
</dbReference>
<evidence type="ECO:0000256" key="7">
    <source>
        <dbReference type="SAM" id="Phobius"/>
    </source>
</evidence>
<evidence type="ECO:0000256" key="5">
    <source>
        <dbReference type="ARBA" id="ARBA00022989"/>
    </source>
</evidence>
<feature type="transmembrane region" description="Helical" evidence="7">
    <location>
        <begin position="443"/>
        <end position="463"/>
    </location>
</feature>
<dbReference type="PIRSF" id="PIRSF006060">
    <property type="entry name" value="AA_transporter"/>
    <property type="match status" value="1"/>
</dbReference>
<evidence type="ECO:0000256" key="3">
    <source>
        <dbReference type="ARBA" id="ARBA00022692"/>
    </source>
</evidence>
<feature type="transmembrane region" description="Helical" evidence="7">
    <location>
        <begin position="344"/>
        <end position="361"/>
    </location>
</feature>
<evidence type="ECO:0000259" key="8">
    <source>
        <dbReference type="Pfam" id="PF00324"/>
    </source>
</evidence>
<feature type="transmembrane region" description="Helical" evidence="7">
    <location>
        <begin position="103"/>
        <end position="125"/>
    </location>
</feature>
<feature type="transmembrane region" description="Helical" evidence="7">
    <location>
        <begin position="367"/>
        <end position="392"/>
    </location>
</feature>
<feature type="transmembrane region" description="Helical" evidence="7">
    <location>
        <begin position="131"/>
        <end position="149"/>
    </location>
</feature>
<dbReference type="Pfam" id="PF00324">
    <property type="entry name" value="AA_permease"/>
    <property type="match status" value="1"/>
</dbReference>
<feature type="transmembrane region" description="Helical" evidence="7">
    <location>
        <begin position="244"/>
        <end position="266"/>
    </location>
</feature>
<evidence type="ECO:0000256" key="2">
    <source>
        <dbReference type="ARBA" id="ARBA00022448"/>
    </source>
</evidence>
<proteinExistence type="predicted"/>
<comment type="caution">
    <text evidence="9">The sequence shown here is derived from an EMBL/GenBank/DDBJ whole genome shotgun (WGS) entry which is preliminary data.</text>
</comment>
<evidence type="ECO:0000313" key="10">
    <source>
        <dbReference type="Proteomes" id="UP000626244"/>
    </source>
</evidence>
<feature type="transmembrane region" description="Helical" evidence="7">
    <location>
        <begin position="21"/>
        <end position="43"/>
    </location>
</feature>
<keyword evidence="5 7" id="KW-1133">Transmembrane helix</keyword>